<dbReference type="InterPro" id="IPR004358">
    <property type="entry name" value="Sig_transdc_His_kin-like_C"/>
</dbReference>
<reference evidence="7 8" key="1">
    <citation type="submission" date="2020-02" db="EMBL/GenBank/DDBJ databases">
        <title>Draft genome sequence of Haematococcus lacustris strain NIES-144.</title>
        <authorList>
            <person name="Morimoto D."/>
            <person name="Nakagawa S."/>
            <person name="Yoshida T."/>
            <person name="Sawayama S."/>
        </authorList>
    </citation>
    <scope>NUCLEOTIDE SEQUENCE [LARGE SCALE GENOMIC DNA]</scope>
    <source>
        <strain evidence="7 8">NIES-144</strain>
    </source>
</reference>
<evidence type="ECO:0000313" key="7">
    <source>
        <dbReference type="EMBL" id="GFH12981.1"/>
    </source>
</evidence>
<keyword evidence="8" id="KW-1185">Reference proteome</keyword>
<dbReference type="Pfam" id="PF02518">
    <property type="entry name" value="HATPase_c"/>
    <property type="match status" value="1"/>
</dbReference>
<evidence type="ECO:0000256" key="3">
    <source>
        <dbReference type="ARBA" id="ARBA00022553"/>
    </source>
</evidence>
<dbReference type="SUPFAM" id="SSF47384">
    <property type="entry name" value="Homodimeric domain of signal transducing histidine kinase"/>
    <property type="match status" value="1"/>
</dbReference>
<protein>
    <recommendedName>
        <fullName evidence="2">histidine kinase</fullName>
        <ecNumber evidence="2">2.7.13.3</ecNumber>
    </recommendedName>
</protein>
<keyword evidence="3" id="KW-0597">Phosphoprotein</keyword>
<organism evidence="7 8">
    <name type="scientific">Haematococcus lacustris</name>
    <name type="common">Green alga</name>
    <name type="synonym">Haematococcus pluvialis</name>
    <dbReference type="NCBI Taxonomy" id="44745"/>
    <lineage>
        <taxon>Eukaryota</taxon>
        <taxon>Viridiplantae</taxon>
        <taxon>Chlorophyta</taxon>
        <taxon>core chlorophytes</taxon>
        <taxon>Chlorophyceae</taxon>
        <taxon>CS clade</taxon>
        <taxon>Chlamydomonadales</taxon>
        <taxon>Haematococcaceae</taxon>
        <taxon>Haematococcus</taxon>
    </lineage>
</organism>
<evidence type="ECO:0000256" key="1">
    <source>
        <dbReference type="ARBA" id="ARBA00000085"/>
    </source>
</evidence>
<dbReference type="GO" id="GO:0009927">
    <property type="term" value="F:histidine phosphotransfer kinase activity"/>
    <property type="evidence" value="ECO:0007669"/>
    <property type="project" value="TreeGrafter"/>
</dbReference>
<name>A0A699YTP2_HAELA</name>
<dbReference type="Gene3D" id="1.10.287.130">
    <property type="match status" value="1"/>
</dbReference>
<dbReference type="InterPro" id="IPR005467">
    <property type="entry name" value="His_kinase_dom"/>
</dbReference>
<dbReference type="Gene3D" id="3.30.565.10">
    <property type="entry name" value="Histidine kinase-like ATPase, C-terminal domain"/>
    <property type="match status" value="1"/>
</dbReference>
<dbReference type="SMART" id="SM00388">
    <property type="entry name" value="HisKA"/>
    <property type="match status" value="1"/>
</dbReference>
<dbReference type="EC" id="2.7.13.3" evidence="2"/>
<gene>
    <name evidence="7" type="ORF">HaLaN_08775</name>
</gene>
<feature type="domain" description="Histidine kinase" evidence="6">
    <location>
        <begin position="82"/>
        <end position="286"/>
    </location>
</feature>
<accession>A0A699YTP2</accession>
<dbReference type="AlphaFoldDB" id="A0A699YTP2"/>
<dbReference type="PANTHER" id="PTHR43047">
    <property type="entry name" value="TWO-COMPONENT HISTIDINE PROTEIN KINASE"/>
    <property type="match status" value="1"/>
</dbReference>
<dbReference type="FunFam" id="3.30.565.10:FF:000006">
    <property type="entry name" value="Sensor histidine kinase WalK"/>
    <property type="match status" value="1"/>
</dbReference>
<dbReference type="EMBL" id="BLLF01000561">
    <property type="protein sequence ID" value="GFH12981.1"/>
    <property type="molecule type" value="Genomic_DNA"/>
</dbReference>
<sequence>MFGVTWDLAFLGLVTSHQEEYLYLICDFSAKVLFSSTLMLSSFKSMEGRRETAMRHIEEGSKQKLIEELRHLLEQKERFMSSVSHELRTPLNGIIGISEGMLSGCCGVLPEQTRRQIYIIRTSGARLLALINDVMDASALKQNKLVLKQEQIVLRHAVDDVLDLTRSLVDHEGDTGRLMQVLNNLLGNAAKFTRRGFIKVSARTFDSGARVAITVQDTGIGVPQSKLAHIFLPFEQVDMSISRKYGGFGLGLNIVQELVKAHGGEIWVESTEGKGSTFTFTMMSGQPKTSMDGESLLSTCHAVPPFAC</sequence>
<dbReference type="InterPro" id="IPR036097">
    <property type="entry name" value="HisK_dim/P_sf"/>
</dbReference>
<dbReference type="GO" id="GO:0005886">
    <property type="term" value="C:plasma membrane"/>
    <property type="evidence" value="ECO:0007669"/>
    <property type="project" value="TreeGrafter"/>
</dbReference>
<dbReference type="SUPFAM" id="SSF55874">
    <property type="entry name" value="ATPase domain of HSP90 chaperone/DNA topoisomerase II/histidine kinase"/>
    <property type="match status" value="1"/>
</dbReference>
<keyword evidence="4" id="KW-0808">Transferase</keyword>
<evidence type="ECO:0000259" key="6">
    <source>
        <dbReference type="PROSITE" id="PS50109"/>
    </source>
</evidence>
<dbReference type="CDD" id="cd16922">
    <property type="entry name" value="HATPase_EvgS-ArcB-TorS-like"/>
    <property type="match status" value="1"/>
</dbReference>
<dbReference type="PROSITE" id="PS50109">
    <property type="entry name" value="HIS_KIN"/>
    <property type="match status" value="1"/>
</dbReference>
<dbReference type="Pfam" id="PF00512">
    <property type="entry name" value="HisKA"/>
    <property type="match status" value="1"/>
</dbReference>
<dbReference type="Proteomes" id="UP000485058">
    <property type="component" value="Unassembled WGS sequence"/>
</dbReference>
<comment type="caution">
    <text evidence="7">The sequence shown here is derived from an EMBL/GenBank/DDBJ whole genome shotgun (WGS) entry which is preliminary data.</text>
</comment>
<dbReference type="SMART" id="SM00387">
    <property type="entry name" value="HATPase_c"/>
    <property type="match status" value="1"/>
</dbReference>
<proteinExistence type="predicted"/>
<evidence type="ECO:0000256" key="2">
    <source>
        <dbReference type="ARBA" id="ARBA00012438"/>
    </source>
</evidence>
<dbReference type="InterPro" id="IPR003661">
    <property type="entry name" value="HisK_dim/P_dom"/>
</dbReference>
<evidence type="ECO:0000256" key="5">
    <source>
        <dbReference type="ARBA" id="ARBA00022777"/>
    </source>
</evidence>
<comment type="catalytic activity">
    <reaction evidence="1">
        <text>ATP + protein L-histidine = ADP + protein N-phospho-L-histidine.</text>
        <dbReference type="EC" id="2.7.13.3"/>
    </reaction>
</comment>
<dbReference type="CDD" id="cd00082">
    <property type="entry name" value="HisKA"/>
    <property type="match status" value="1"/>
</dbReference>
<dbReference type="InterPro" id="IPR036890">
    <property type="entry name" value="HATPase_C_sf"/>
</dbReference>
<evidence type="ECO:0000313" key="8">
    <source>
        <dbReference type="Proteomes" id="UP000485058"/>
    </source>
</evidence>
<dbReference type="PANTHER" id="PTHR43047:SF71">
    <property type="entry name" value="HISTIDINE KINASE CONTAINING CHEY-HOMOLOGOUS RECEIVER DOMAIN-RELATED"/>
    <property type="match status" value="1"/>
</dbReference>
<evidence type="ECO:0000256" key="4">
    <source>
        <dbReference type="ARBA" id="ARBA00022679"/>
    </source>
</evidence>
<keyword evidence="5" id="KW-0418">Kinase</keyword>
<dbReference type="PRINTS" id="PR00344">
    <property type="entry name" value="BCTRLSENSOR"/>
</dbReference>
<dbReference type="InterPro" id="IPR003594">
    <property type="entry name" value="HATPase_dom"/>
</dbReference>
<dbReference type="GO" id="GO:0000155">
    <property type="term" value="F:phosphorelay sensor kinase activity"/>
    <property type="evidence" value="ECO:0007669"/>
    <property type="project" value="InterPro"/>
</dbReference>